<dbReference type="InterPro" id="IPR000679">
    <property type="entry name" value="Znf_GATA"/>
</dbReference>
<sequence>MDYLDPATAPCSIDDFLNFASDIGEEDDEQTPSNPGRRSSSVKPDGVGPSPFEFSDPLTEFPEEELEWISNKEAFPALETFVDIVSEHPGSLPKQHSPVSVLENSTTSSHSSNPGSGSGGGLGSGFIMSYCRSLQAPVKKARRSKRRLKCRTDIQDPRQYWWNHEKFLRGGGGRKSSTAGRKCEHCGSEKTPQWRAGPSGAKTLCNACGVRFKSGRLVPEYRPANSPTFSMELHSNSHRKVLEIRKKKHGGSDGFVAVKTL</sequence>
<dbReference type="GO" id="GO:0030154">
    <property type="term" value="P:cell differentiation"/>
    <property type="evidence" value="ECO:0007669"/>
    <property type="project" value="TreeGrafter"/>
</dbReference>
<dbReference type="GO" id="GO:0008270">
    <property type="term" value="F:zinc ion binding"/>
    <property type="evidence" value="ECO:0007669"/>
    <property type="project" value="UniProtKB-KW"/>
</dbReference>
<dbReference type="FunFam" id="3.30.50.10:FF:000018">
    <property type="entry name" value="GATA transcription factor"/>
    <property type="match status" value="1"/>
</dbReference>
<dbReference type="Pfam" id="PF00320">
    <property type="entry name" value="GATA"/>
    <property type="match status" value="1"/>
</dbReference>
<reference evidence="13" key="1">
    <citation type="submission" date="2022-08" db="EMBL/GenBank/DDBJ databases">
        <authorList>
            <person name="Gutierrez-Valencia J."/>
        </authorList>
    </citation>
    <scope>NUCLEOTIDE SEQUENCE</scope>
</reference>
<evidence type="ECO:0000259" key="12">
    <source>
        <dbReference type="PROSITE" id="PS50114"/>
    </source>
</evidence>
<evidence type="ECO:0000256" key="6">
    <source>
        <dbReference type="ARBA" id="ARBA00023125"/>
    </source>
</evidence>
<evidence type="ECO:0000313" key="14">
    <source>
        <dbReference type="Proteomes" id="UP001154282"/>
    </source>
</evidence>
<keyword evidence="3 10" id="KW-0863">Zinc-finger</keyword>
<evidence type="ECO:0000256" key="4">
    <source>
        <dbReference type="ARBA" id="ARBA00022833"/>
    </source>
</evidence>
<dbReference type="PANTHER" id="PTHR45658:SF42">
    <property type="entry name" value="GATA TRANSCRIPTION FACTOR 1"/>
    <property type="match status" value="1"/>
</dbReference>
<dbReference type="InterPro" id="IPR051140">
    <property type="entry name" value="GATA_TF"/>
</dbReference>
<evidence type="ECO:0000256" key="10">
    <source>
        <dbReference type="PROSITE-ProRule" id="PRU00094"/>
    </source>
</evidence>
<dbReference type="PANTHER" id="PTHR45658">
    <property type="entry name" value="GATA TRANSCRIPTION FACTOR"/>
    <property type="match status" value="1"/>
</dbReference>
<dbReference type="EMBL" id="CAMGYJ010000006">
    <property type="protein sequence ID" value="CAI0436695.1"/>
    <property type="molecule type" value="Genomic_DNA"/>
</dbReference>
<evidence type="ECO:0000313" key="13">
    <source>
        <dbReference type="EMBL" id="CAI0436695.1"/>
    </source>
</evidence>
<proteinExistence type="inferred from homology"/>
<dbReference type="SUPFAM" id="SSF57716">
    <property type="entry name" value="Glucocorticoid receptor-like (DNA-binding domain)"/>
    <property type="match status" value="1"/>
</dbReference>
<dbReference type="Proteomes" id="UP001154282">
    <property type="component" value="Unassembled WGS sequence"/>
</dbReference>
<keyword evidence="5" id="KW-0805">Transcription regulation</keyword>
<dbReference type="GO" id="GO:0006355">
    <property type="term" value="P:regulation of DNA-templated transcription"/>
    <property type="evidence" value="ECO:0007669"/>
    <property type="project" value="InterPro"/>
</dbReference>
<comment type="similarity">
    <text evidence="1">Belongs to the type IV zinc-finger family. Class A subfamily.</text>
</comment>
<evidence type="ECO:0000256" key="1">
    <source>
        <dbReference type="ARBA" id="ARBA00005694"/>
    </source>
</evidence>
<dbReference type="GO" id="GO:0043565">
    <property type="term" value="F:sequence-specific DNA binding"/>
    <property type="evidence" value="ECO:0007669"/>
    <property type="project" value="InterPro"/>
</dbReference>
<evidence type="ECO:0000256" key="11">
    <source>
        <dbReference type="SAM" id="MobiDB-lite"/>
    </source>
</evidence>
<comment type="caution">
    <text evidence="13">The sequence shown here is derived from an EMBL/GenBank/DDBJ whole genome shotgun (WGS) entry which is preliminary data.</text>
</comment>
<evidence type="ECO:0000256" key="7">
    <source>
        <dbReference type="ARBA" id="ARBA00023159"/>
    </source>
</evidence>
<evidence type="ECO:0000256" key="9">
    <source>
        <dbReference type="ARBA" id="ARBA00023242"/>
    </source>
</evidence>
<keyword evidence="9" id="KW-0539">Nucleus</keyword>
<organism evidence="13 14">
    <name type="scientific">Linum tenue</name>
    <dbReference type="NCBI Taxonomy" id="586396"/>
    <lineage>
        <taxon>Eukaryota</taxon>
        <taxon>Viridiplantae</taxon>
        <taxon>Streptophyta</taxon>
        <taxon>Embryophyta</taxon>
        <taxon>Tracheophyta</taxon>
        <taxon>Spermatophyta</taxon>
        <taxon>Magnoliopsida</taxon>
        <taxon>eudicotyledons</taxon>
        <taxon>Gunneridae</taxon>
        <taxon>Pentapetalae</taxon>
        <taxon>rosids</taxon>
        <taxon>fabids</taxon>
        <taxon>Malpighiales</taxon>
        <taxon>Linaceae</taxon>
        <taxon>Linum</taxon>
    </lineage>
</organism>
<keyword evidence="6" id="KW-0238">DNA-binding</keyword>
<dbReference type="Gene3D" id="3.30.50.10">
    <property type="entry name" value="Erythroid Transcription Factor GATA-1, subunit A"/>
    <property type="match status" value="1"/>
</dbReference>
<name>A0AAV0LSY3_9ROSI</name>
<evidence type="ECO:0000256" key="3">
    <source>
        <dbReference type="ARBA" id="ARBA00022771"/>
    </source>
</evidence>
<accession>A0AAV0LSY3</accession>
<dbReference type="CDD" id="cd00202">
    <property type="entry name" value="ZnF_GATA"/>
    <property type="match status" value="1"/>
</dbReference>
<feature type="region of interest" description="Disordered" evidence="11">
    <location>
        <begin position="20"/>
        <end position="57"/>
    </location>
</feature>
<gene>
    <name evidence="13" type="ORF">LITE_LOCUS25190</name>
</gene>
<protein>
    <recommendedName>
        <fullName evidence="12">GATA-type domain-containing protein</fullName>
    </recommendedName>
</protein>
<feature type="domain" description="GATA-type" evidence="12">
    <location>
        <begin position="177"/>
        <end position="213"/>
    </location>
</feature>
<dbReference type="InterPro" id="IPR013088">
    <property type="entry name" value="Znf_NHR/GATA"/>
</dbReference>
<keyword evidence="8" id="KW-0804">Transcription</keyword>
<feature type="compositionally biased region" description="Polar residues" evidence="11">
    <location>
        <begin position="31"/>
        <end position="42"/>
    </location>
</feature>
<dbReference type="GO" id="GO:0005634">
    <property type="term" value="C:nucleus"/>
    <property type="evidence" value="ECO:0007669"/>
    <property type="project" value="TreeGrafter"/>
</dbReference>
<keyword evidence="4" id="KW-0862">Zinc</keyword>
<keyword evidence="2" id="KW-0479">Metal-binding</keyword>
<evidence type="ECO:0000256" key="2">
    <source>
        <dbReference type="ARBA" id="ARBA00022723"/>
    </source>
</evidence>
<dbReference type="PROSITE" id="PS00344">
    <property type="entry name" value="GATA_ZN_FINGER_1"/>
    <property type="match status" value="1"/>
</dbReference>
<evidence type="ECO:0000256" key="8">
    <source>
        <dbReference type="ARBA" id="ARBA00023163"/>
    </source>
</evidence>
<feature type="region of interest" description="Disordered" evidence="11">
    <location>
        <begin position="89"/>
        <end position="119"/>
    </location>
</feature>
<keyword evidence="14" id="KW-1185">Reference proteome</keyword>
<dbReference type="PROSITE" id="PS50114">
    <property type="entry name" value="GATA_ZN_FINGER_2"/>
    <property type="match status" value="1"/>
</dbReference>
<dbReference type="SMART" id="SM00401">
    <property type="entry name" value="ZnF_GATA"/>
    <property type="match status" value="1"/>
</dbReference>
<dbReference type="AlphaFoldDB" id="A0AAV0LSY3"/>
<keyword evidence="7" id="KW-0010">Activator</keyword>
<evidence type="ECO:0000256" key="5">
    <source>
        <dbReference type="ARBA" id="ARBA00023015"/>
    </source>
</evidence>